<evidence type="ECO:0000313" key="3">
    <source>
        <dbReference type="Proteomes" id="UP000316621"/>
    </source>
</evidence>
<evidence type="ECO:0000313" key="2">
    <source>
        <dbReference type="EMBL" id="RZC80066.1"/>
    </source>
</evidence>
<protein>
    <submittedName>
        <fullName evidence="2">Uncharacterized protein</fullName>
    </submittedName>
</protein>
<dbReference type="EMBL" id="CM010724">
    <property type="protein sequence ID" value="RZC80066.1"/>
    <property type="molecule type" value="Genomic_DNA"/>
</dbReference>
<organism evidence="2 3">
    <name type="scientific">Papaver somniferum</name>
    <name type="common">Opium poppy</name>
    <dbReference type="NCBI Taxonomy" id="3469"/>
    <lineage>
        <taxon>Eukaryota</taxon>
        <taxon>Viridiplantae</taxon>
        <taxon>Streptophyta</taxon>
        <taxon>Embryophyta</taxon>
        <taxon>Tracheophyta</taxon>
        <taxon>Spermatophyta</taxon>
        <taxon>Magnoliopsida</taxon>
        <taxon>Ranunculales</taxon>
        <taxon>Papaveraceae</taxon>
        <taxon>Papaveroideae</taxon>
        <taxon>Papaver</taxon>
    </lineage>
</organism>
<feature type="compositionally biased region" description="Polar residues" evidence="1">
    <location>
        <begin position="1"/>
        <end position="13"/>
    </location>
</feature>
<reference evidence="2 3" key="1">
    <citation type="journal article" date="2018" name="Science">
        <title>The opium poppy genome and morphinan production.</title>
        <authorList>
            <person name="Guo L."/>
            <person name="Winzer T."/>
            <person name="Yang X."/>
            <person name="Li Y."/>
            <person name="Ning Z."/>
            <person name="He Z."/>
            <person name="Teodor R."/>
            <person name="Lu Y."/>
            <person name="Bowser T.A."/>
            <person name="Graham I.A."/>
            <person name="Ye K."/>
        </authorList>
    </citation>
    <scope>NUCLEOTIDE SEQUENCE [LARGE SCALE GENOMIC DNA]</scope>
    <source>
        <strain evidence="3">cv. HN1</strain>
        <tissue evidence="2">Leaves</tissue>
    </source>
</reference>
<accession>A0A4Y7L4F5</accession>
<dbReference type="AlphaFoldDB" id="A0A4Y7L4F5"/>
<feature type="non-terminal residue" evidence="2">
    <location>
        <position position="1"/>
    </location>
</feature>
<keyword evidence="3" id="KW-1185">Reference proteome</keyword>
<sequence length="108" mass="11958">PQTSNNTTDLSKTASKHFPSSVERKSSTPSYKSLRATKLLEMDEVRTEDLNLKSCSSTAVASGLDLVGKLIERAWKSGFRLQCTARGRIHVVELPLYTPLSLHCSLHQ</sequence>
<feature type="region of interest" description="Disordered" evidence="1">
    <location>
        <begin position="1"/>
        <end position="30"/>
    </location>
</feature>
<name>A0A4Y7L4F5_PAPSO</name>
<dbReference type="Proteomes" id="UP000316621">
    <property type="component" value="Chromosome 10"/>
</dbReference>
<gene>
    <name evidence="2" type="ORF">C5167_042646</name>
</gene>
<proteinExistence type="predicted"/>
<dbReference type="Gramene" id="RZC80066">
    <property type="protein sequence ID" value="RZC80066"/>
    <property type="gene ID" value="C5167_042646"/>
</dbReference>
<evidence type="ECO:0000256" key="1">
    <source>
        <dbReference type="SAM" id="MobiDB-lite"/>
    </source>
</evidence>